<proteinExistence type="predicted"/>
<evidence type="ECO:0000256" key="1">
    <source>
        <dbReference type="ARBA" id="ARBA00023157"/>
    </source>
</evidence>
<dbReference type="Proteomes" id="UP000283509">
    <property type="component" value="Unassembled WGS sequence"/>
</dbReference>
<name>A0A3R7STI2_PENVA</name>
<gene>
    <name evidence="4" type="ORF">C7M84_007114</name>
</gene>
<evidence type="ECO:0000313" key="5">
    <source>
        <dbReference type="Proteomes" id="UP000283509"/>
    </source>
</evidence>
<accession>A0A3R7STI2</accession>
<sequence>MGVLDFNVARGCLVVGVFLQQIEARGFEGIPGNYCRKTGGHRQRGFRSDENDNNYESNEGDENDATFSRTLSPVDRIKPSECCEDRFDDCAVPILGTMCYCDEFCLSGDAKHDDCCPDFAEVCLGAQPGGRIPLPPAELGDDPEVQLKACEVGGSEIPFGGSKSFNCNEW</sequence>
<reference evidence="4 5" key="1">
    <citation type="submission" date="2018-04" db="EMBL/GenBank/DDBJ databases">
        <authorList>
            <person name="Zhang X."/>
            <person name="Yuan J."/>
            <person name="Li F."/>
            <person name="Xiang J."/>
        </authorList>
    </citation>
    <scope>NUCLEOTIDE SEQUENCE [LARGE SCALE GENOMIC DNA]</scope>
    <source>
        <tissue evidence="4">Muscle</tissue>
    </source>
</reference>
<dbReference type="AlphaFoldDB" id="A0A3R7STI2"/>
<organism evidence="4 5">
    <name type="scientific">Penaeus vannamei</name>
    <name type="common">Whiteleg shrimp</name>
    <name type="synonym">Litopenaeus vannamei</name>
    <dbReference type="NCBI Taxonomy" id="6689"/>
    <lineage>
        <taxon>Eukaryota</taxon>
        <taxon>Metazoa</taxon>
        <taxon>Ecdysozoa</taxon>
        <taxon>Arthropoda</taxon>
        <taxon>Crustacea</taxon>
        <taxon>Multicrustacea</taxon>
        <taxon>Malacostraca</taxon>
        <taxon>Eumalacostraca</taxon>
        <taxon>Eucarida</taxon>
        <taxon>Decapoda</taxon>
        <taxon>Dendrobranchiata</taxon>
        <taxon>Penaeoidea</taxon>
        <taxon>Penaeidae</taxon>
        <taxon>Penaeus</taxon>
    </lineage>
</organism>
<feature type="domain" description="SMB" evidence="3">
    <location>
        <begin position="78"/>
        <end position="129"/>
    </location>
</feature>
<evidence type="ECO:0000313" key="4">
    <source>
        <dbReference type="EMBL" id="ROT74371.1"/>
    </source>
</evidence>
<dbReference type="EMBL" id="QCYY01001906">
    <property type="protein sequence ID" value="ROT74371.1"/>
    <property type="molecule type" value="Genomic_DNA"/>
</dbReference>
<dbReference type="OrthoDB" id="3789175at2759"/>
<keyword evidence="5" id="KW-1185">Reference proteome</keyword>
<reference evidence="4 5" key="2">
    <citation type="submission" date="2019-01" db="EMBL/GenBank/DDBJ databases">
        <title>The decoding of complex shrimp genome reveals the adaptation for benthos swimmer, frequently molting mechanism and breeding impact on genome.</title>
        <authorList>
            <person name="Sun Y."/>
            <person name="Gao Y."/>
            <person name="Yu Y."/>
        </authorList>
    </citation>
    <scope>NUCLEOTIDE SEQUENCE [LARGE SCALE GENOMIC DNA]</scope>
    <source>
        <tissue evidence="4">Muscle</tissue>
    </source>
</reference>
<dbReference type="InterPro" id="IPR001212">
    <property type="entry name" value="Somatomedin_B_dom"/>
</dbReference>
<feature type="region of interest" description="Disordered" evidence="2">
    <location>
        <begin position="38"/>
        <end position="67"/>
    </location>
</feature>
<evidence type="ECO:0000256" key="2">
    <source>
        <dbReference type="SAM" id="MobiDB-lite"/>
    </source>
</evidence>
<dbReference type="PROSITE" id="PS50958">
    <property type="entry name" value="SMB_2"/>
    <property type="match status" value="1"/>
</dbReference>
<keyword evidence="1" id="KW-1015">Disulfide bond</keyword>
<protein>
    <recommendedName>
        <fullName evidence="3">SMB domain-containing protein</fullName>
    </recommendedName>
</protein>
<evidence type="ECO:0000259" key="3">
    <source>
        <dbReference type="PROSITE" id="PS50958"/>
    </source>
</evidence>
<comment type="caution">
    <text evidence="4">The sequence shown here is derived from an EMBL/GenBank/DDBJ whole genome shotgun (WGS) entry which is preliminary data.</text>
</comment>